<dbReference type="eggNOG" id="COG2227">
    <property type="taxonomic scope" value="Bacteria"/>
</dbReference>
<dbReference type="KEGG" id="glo:Glov_3364"/>
<evidence type="ECO:0000313" key="1">
    <source>
        <dbReference type="EMBL" id="ACD97070.1"/>
    </source>
</evidence>
<dbReference type="AlphaFoldDB" id="B3EBN1"/>
<dbReference type="Proteomes" id="UP000002420">
    <property type="component" value="Chromosome"/>
</dbReference>
<evidence type="ECO:0008006" key="3">
    <source>
        <dbReference type="Google" id="ProtNLM"/>
    </source>
</evidence>
<keyword evidence="2" id="KW-1185">Reference proteome</keyword>
<dbReference type="HOGENOM" id="CLU_852350_0_0_7"/>
<dbReference type="STRING" id="398767.Glov_3364"/>
<dbReference type="EMBL" id="CP001089">
    <property type="protein sequence ID" value="ACD97070.1"/>
    <property type="molecule type" value="Genomic_DNA"/>
</dbReference>
<reference evidence="1 2" key="1">
    <citation type="submission" date="2008-05" db="EMBL/GenBank/DDBJ databases">
        <title>Complete sequence of chromosome of Geobacter lovleyi SZ.</title>
        <authorList>
            <consortium name="US DOE Joint Genome Institute"/>
            <person name="Lucas S."/>
            <person name="Copeland A."/>
            <person name="Lapidus A."/>
            <person name="Glavina del Rio T."/>
            <person name="Dalin E."/>
            <person name="Tice H."/>
            <person name="Bruce D."/>
            <person name="Goodwin L."/>
            <person name="Pitluck S."/>
            <person name="Chertkov O."/>
            <person name="Meincke L."/>
            <person name="Brettin T."/>
            <person name="Detter J.C."/>
            <person name="Han C."/>
            <person name="Tapia R."/>
            <person name="Kuske C.R."/>
            <person name="Schmutz J."/>
            <person name="Larimer F."/>
            <person name="Land M."/>
            <person name="Hauser L."/>
            <person name="Kyrpides N."/>
            <person name="Mikhailova N."/>
            <person name="Sung Y."/>
            <person name="Fletcher K.E."/>
            <person name="Ritalahti K.M."/>
            <person name="Loeffler F.E."/>
            <person name="Richardson P."/>
        </authorList>
    </citation>
    <scope>NUCLEOTIDE SEQUENCE [LARGE SCALE GENOMIC DNA]</scope>
    <source>
        <strain evidence="2">ATCC BAA-1151 / DSM 17278 / SZ</strain>
    </source>
</reference>
<protein>
    <recommendedName>
        <fullName evidence="3">Methyltransferase FkbM domain-containing protein</fullName>
    </recommendedName>
</protein>
<proteinExistence type="predicted"/>
<name>B3EBN1_TRIL1</name>
<evidence type="ECO:0000313" key="2">
    <source>
        <dbReference type="Proteomes" id="UP000002420"/>
    </source>
</evidence>
<gene>
    <name evidence="1" type="ordered locus">Glov_3364</name>
</gene>
<dbReference type="OrthoDB" id="292760at2"/>
<dbReference type="SUPFAM" id="SSF53335">
    <property type="entry name" value="S-adenosyl-L-methionine-dependent methyltransferases"/>
    <property type="match status" value="1"/>
</dbReference>
<dbReference type="InterPro" id="IPR029063">
    <property type="entry name" value="SAM-dependent_MTases_sf"/>
</dbReference>
<dbReference type="RefSeq" id="WP_012471394.1">
    <property type="nucleotide sequence ID" value="NC_010814.1"/>
</dbReference>
<sequence length="303" mass="34232">MTIIDEILESNYFTDNPPVLLDIGASTAIHPKWQPLARHSICIAFDADDREIGYAATASKGYKKLHLFNSLVSDGAAAEADFFLTRFPLCSSLLEPDQQSLAQYNFGDLFELDKVVRLKTVQLREALKAAGVAKVDWFKTDSQGTDLRLFNSLGNNLIKQTLVAEFEPGIVDAYRGEDKLHDLMRFMDSQPFWMNDMHIKGTQRISQEALRRCFQDHTGQLREGMSLKTSPCWSEVSYFNSFGPEADWLNQRDYLLGWIFALIEGQYGFGLDIALQGGKRFGTAVFEQLAECSVELLTRDSSR</sequence>
<organism evidence="1 2">
    <name type="scientific">Trichlorobacter lovleyi (strain ATCC BAA-1151 / DSM 17278 / SZ)</name>
    <name type="common">Geobacter lovleyi</name>
    <dbReference type="NCBI Taxonomy" id="398767"/>
    <lineage>
        <taxon>Bacteria</taxon>
        <taxon>Pseudomonadati</taxon>
        <taxon>Thermodesulfobacteriota</taxon>
        <taxon>Desulfuromonadia</taxon>
        <taxon>Geobacterales</taxon>
        <taxon>Geobacteraceae</taxon>
        <taxon>Trichlorobacter</taxon>
    </lineage>
</organism>
<accession>B3EBN1</accession>